<dbReference type="OrthoDB" id="7160352at2"/>
<feature type="domain" description="SpoVT-AbrB" evidence="1">
    <location>
        <begin position="6"/>
        <end position="51"/>
    </location>
</feature>
<name>A0A2S6N1K4_RHOGL</name>
<dbReference type="SUPFAM" id="SSF89447">
    <property type="entry name" value="AbrB/MazE/MraZ-like"/>
    <property type="match status" value="1"/>
</dbReference>
<dbReference type="NCBIfam" id="TIGR01439">
    <property type="entry name" value="lp_hng_hel_AbrB"/>
    <property type="match status" value="1"/>
</dbReference>
<gene>
    <name evidence="2" type="ORF">CCS01_24395</name>
</gene>
<evidence type="ECO:0000313" key="3">
    <source>
        <dbReference type="Proteomes" id="UP000239724"/>
    </source>
</evidence>
<proteinExistence type="predicted"/>
<keyword evidence="3" id="KW-1185">Reference proteome</keyword>
<organism evidence="2 3">
    <name type="scientific">Rhodopila globiformis</name>
    <name type="common">Rhodopseudomonas globiformis</name>
    <dbReference type="NCBI Taxonomy" id="1071"/>
    <lineage>
        <taxon>Bacteria</taxon>
        <taxon>Pseudomonadati</taxon>
        <taxon>Pseudomonadota</taxon>
        <taxon>Alphaproteobacteria</taxon>
        <taxon>Acetobacterales</taxon>
        <taxon>Acetobacteraceae</taxon>
        <taxon>Rhodopila</taxon>
    </lineage>
</organism>
<accession>A0A2S6N1K4</accession>
<dbReference type="Proteomes" id="UP000239724">
    <property type="component" value="Unassembled WGS sequence"/>
</dbReference>
<dbReference type="EMBL" id="NHRY01000243">
    <property type="protein sequence ID" value="PPQ28478.1"/>
    <property type="molecule type" value="Genomic_DNA"/>
</dbReference>
<comment type="caution">
    <text evidence="2">The sequence shown here is derived from an EMBL/GenBank/DDBJ whole genome shotgun (WGS) entry which is preliminary data.</text>
</comment>
<sequence>MSMETTRLSSKGQIILPKAVRDTHRWGPGTDFSVENTGDGVLLRPIRKGQPSRLEDVVGCLPVKGSARSIAEMDDAIAAELRDRRDRGRY</sequence>
<dbReference type="Pfam" id="PF04014">
    <property type="entry name" value="MazE_antitoxin"/>
    <property type="match status" value="1"/>
</dbReference>
<dbReference type="InterPro" id="IPR037914">
    <property type="entry name" value="SpoVT-AbrB_sf"/>
</dbReference>
<reference evidence="2 3" key="1">
    <citation type="journal article" date="2018" name="Arch. Microbiol.">
        <title>New insights into the metabolic potential of the phototrophic purple bacterium Rhodopila globiformis DSM 161(T) from its draft genome sequence and evidence for a vanadium-dependent nitrogenase.</title>
        <authorList>
            <person name="Imhoff J.F."/>
            <person name="Rahn T."/>
            <person name="Kunzel S."/>
            <person name="Neulinger S.C."/>
        </authorList>
    </citation>
    <scope>NUCLEOTIDE SEQUENCE [LARGE SCALE GENOMIC DNA]</scope>
    <source>
        <strain evidence="2 3">DSM 161</strain>
    </source>
</reference>
<dbReference type="Gene3D" id="2.10.260.10">
    <property type="match status" value="1"/>
</dbReference>
<evidence type="ECO:0000313" key="2">
    <source>
        <dbReference type="EMBL" id="PPQ28478.1"/>
    </source>
</evidence>
<dbReference type="GO" id="GO:0003677">
    <property type="term" value="F:DNA binding"/>
    <property type="evidence" value="ECO:0007669"/>
    <property type="project" value="InterPro"/>
</dbReference>
<protein>
    <recommendedName>
        <fullName evidence="1">SpoVT-AbrB domain-containing protein</fullName>
    </recommendedName>
</protein>
<dbReference type="AlphaFoldDB" id="A0A2S6N1K4"/>
<dbReference type="InterPro" id="IPR007159">
    <property type="entry name" value="SpoVT-AbrB_dom"/>
</dbReference>
<dbReference type="SMART" id="SM00966">
    <property type="entry name" value="SpoVT_AbrB"/>
    <property type="match status" value="1"/>
</dbReference>
<evidence type="ECO:0000259" key="1">
    <source>
        <dbReference type="SMART" id="SM00966"/>
    </source>
</evidence>